<dbReference type="EMBL" id="LN899825">
    <property type="protein sequence ID" value="CUV37721.1"/>
    <property type="molecule type" value="Genomic_DNA"/>
</dbReference>
<evidence type="ECO:0000313" key="1">
    <source>
        <dbReference type="EMBL" id="CUV37721.1"/>
    </source>
</evidence>
<gene>
    <name evidence="1" type="ORF">TD1301_v1_4890002</name>
    <name evidence="2" type="ORF">TF3108_v1_2960001</name>
</gene>
<sequence>MRPPSAVVKKRTLMMASGFIVKTPLVAKVSDPSRAEPSQVSDPSG</sequence>
<organism evidence="1">
    <name type="scientific">Ralstonia solanacearum</name>
    <name type="common">Pseudomonas solanacearum</name>
    <dbReference type="NCBI Taxonomy" id="305"/>
    <lineage>
        <taxon>Bacteria</taxon>
        <taxon>Pseudomonadati</taxon>
        <taxon>Pseudomonadota</taxon>
        <taxon>Betaproteobacteria</taxon>
        <taxon>Burkholderiales</taxon>
        <taxon>Burkholderiaceae</taxon>
        <taxon>Ralstonia</taxon>
        <taxon>Ralstonia solanacearum species complex</taxon>
    </lineage>
</organism>
<accession>A0A0S4VUI5</accession>
<name>A0A0S4VUI5_RALSL</name>
<dbReference type="AlphaFoldDB" id="A0A0S4VUI5"/>
<reference evidence="1" key="1">
    <citation type="submission" date="2015-10" db="EMBL/GenBank/DDBJ databases">
        <authorList>
            <person name="Gilbert D.G."/>
        </authorList>
    </citation>
    <scope>NUCLEOTIDE SEQUENCE</scope>
    <source>
        <strain evidence="1">Phyl III-seqv23</strain>
    </source>
</reference>
<protein>
    <submittedName>
        <fullName evidence="1">Uncharacterized protein</fullName>
    </submittedName>
</protein>
<evidence type="ECO:0000313" key="2">
    <source>
        <dbReference type="EMBL" id="CUV43088.1"/>
    </source>
</evidence>
<proteinExistence type="predicted"/>
<dbReference type="EMBL" id="LN899826">
    <property type="protein sequence ID" value="CUV43088.1"/>
    <property type="molecule type" value="Genomic_DNA"/>
</dbReference>